<dbReference type="RefSeq" id="WP_377431598.1">
    <property type="nucleotide sequence ID" value="NZ_JBHSPR010000059.1"/>
</dbReference>
<comment type="caution">
    <text evidence="1">The sequence shown here is derived from an EMBL/GenBank/DDBJ whole genome shotgun (WGS) entry which is preliminary data.</text>
</comment>
<protein>
    <submittedName>
        <fullName evidence="1">Uncharacterized protein</fullName>
    </submittedName>
</protein>
<evidence type="ECO:0000313" key="2">
    <source>
        <dbReference type="Proteomes" id="UP001596203"/>
    </source>
</evidence>
<dbReference type="Proteomes" id="UP001596203">
    <property type="component" value="Unassembled WGS sequence"/>
</dbReference>
<dbReference type="EMBL" id="JBHSPR010000059">
    <property type="protein sequence ID" value="MFC6022242.1"/>
    <property type="molecule type" value="Genomic_DNA"/>
</dbReference>
<evidence type="ECO:0000313" key="1">
    <source>
        <dbReference type="EMBL" id="MFC6022242.1"/>
    </source>
</evidence>
<organism evidence="1 2">
    <name type="scientific">Plantactinospora solaniradicis</name>
    <dbReference type="NCBI Taxonomy" id="1723736"/>
    <lineage>
        <taxon>Bacteria</taxon>
        <taxon>Bacillati</taxon>
        <taxon>Actinomycetota</taxon>
        <taxon>Actinomycetes</taxon>
        <taxon>Micromonosporales</taxon>
        <taxon>Micromonosporaceae</taxon>
        <taxon>Plantactinospora</taxon>
    </lineage>
</organism>
<reference evidence="2" key="1">
    <citation type="journal article" date="2019" name="Int. J. Syst. Evol. Microbiol.">
        <title>The Global Catalogue of Microorganisms (GCM) 10K type strain sequencing project: providing services to taxonomists for standard genome sequencing and annotation.</title>
        <authorList>
            <consortium name="The Broad Institute Genomics Platform"/>
            <consortium name="The Broad Institute Genome Sequencing Center for Infectious Disease"/>
            <person name="Wu L."/>
            <person name="Ma J."/>
        </authorList>
    </citation>
    <scope>NUCLEOTIDE SEQUENCE [LARGE SCALE GENOMIC DNA]</scope>
    <source>
        <strain evidence="2">ZS-35-S2</strain>
    </source>
</reference>
<sequence>MIDDGADLVVRVIPADGDQEDGEREELAGLARRLRAELLDLDVELVEPLTEDTAPEGAKGLSSLAGVLGVRLGVAGLRVVVARVREWASRNGRTVEVTIDGDTVKVTGATAQQQEQLVNVWLARHAPGS</sequence>
<accession>A0ABW1KM99</accession>
<gene>
    <name evidence="1" type="ORF">ACFP2T_39560</name>
</gene>
<name>A0ABW1KM99_9ACTN</name>
<proteinExistence type="predicted"/>
<keyword evidence="2" id="KW-1185">Reference proteome</keyword>